<evidence type="ECO:0000313" key="7">
    <source>
        <dbReference type="EMBL" id="RNL82500.1"/>
    </source>
</evidence>
<sequence length="183" mass="21729">MYNPYKDYQEFILQLKKGNENAYAHLVTTYYKKLFIYALSLTHDHGSAEDIVQNVFLKTWESRNRLNPVYSIKNFLYKTTYNEFTNHYHKTKANSQLEHTYVETMNEIIEENEPELLKQKIAIIFDEINLLPNKCKKTLLLRVKEGLTNIEIAEYMNVSVKTVEGHLTKAYNQLRKNLTNRLK</sequence>
<evidence type="ECO:0000256" key="4">
    <source>
        <dbReference type="ARBA" id="ARBA00023163"/>
    </source>
</evidence>
<reference evidence="7 8" key="1">
    <citation type="submission" date="2018-10" db="EMBL/GenBank/DDBJ databases">
        <title>Sinomicrobium pectinilyticum sp. nov., a pectinase-producing bacterium isolated from alkaline and saline soil, and emended description of the genus Sinomicrobium.</title>
        <authorList>
            <person name="Cheng B."/>
            <person name="Li C."/>
            <person name="Lai Q."/>
            <person name="Du M."/>
            <person name="Shao Z."/>
            <person name="Xu P."/>
            <person name="Yang C."/>
        </authorList>
    </citation>
    <scope>NUCLEOTIDE SEQUENCE [LARGE SCALE GENOMIC DNA]</scope>
    <source>
        <strain evidence="7 8">5DNS001</strain>
    </source>
</reference>
<dbReference type="Gene3D" id="1.10.1740.10">
    <property type="match status" value="1"/>
</dbReference>
<evidence type="ECO:0000256" key="1">
    <source>
        <dbReference type="ARBA" id="ARBA00010641"/>
    </source>
</evidence>
<name>A0A3N0E3V5_SINP1</name>
<evidence type="ECO:0000313" key="8">
    <source>
        <dbReference type="Proteomes" id="UP000267469"/>
    </source>
</evidence>
<feature type="domain" description="RNA polymerase sigma-70 region 2" evidence="5">
    <location>
        <begin position="26"/>
        <end position="92"/>
    </location>
</feature>
<dbReference type="InterPro" id="IPR013249">
    <property type="entry name" value="RNA_pol_sigma70_r4_t2"/>
</dbReference>
<dbReference type="AlphaFoldDB" id="A0A3N0E3V5"/>
<dbReference type="EMBL" id="RJTM01000112">
    <property type="protein sequence ID" value="RNL82500.1"/>
    <property type="molecule type" value="Genomic_DNA"/>
</dbReference>
<feature type="domain" description="RNA polymerase sigma factor 70 region 4 type 2" evidence="6">
    <location>
        <begin position="126"/>
        <end position="174"/>
    </location>
</feature>
<dbReference type="GO" id="GO:0006352">
    <property type="term" value="P:DNA-templated transcription initiation"/>
    <property type="evidence" value="ECO:0007669"/>
    <property type="project" value="InterPro"/>
</dbReference>
<dbReference type="InterPro" id="IPR014284">
    <property type="entry name" value="RNA_pol_sigma-70_dom"/>
</dbReference>
<accession>A0A3N0E3V5</accession>
<dbReference type="PANTHER" id="PTHR43133:SF46">
    <property type="entry name" value="RNA POLYMERASE SIGMA-70 FACTOR ECF SUBFAMILY"/>
    <property type="match status" value="1"/>
</dbReference>
<dbReference type="GO" id="GO:0016987">
    <property type="term" value="F:sigma factor activity"/>
    <property type="evidence" value="ECO:0007669"/>
    <property type="project" value="UniProtKB-KW"/>
</dbReference>
<keyword evidence="8" id="KW-1185">Reference proteome</keyword>
<dbReference type="InterPro" id="IPR036388">
    <property type="entry name" value="WH-like_DNA-bd_sf"/>
</dbReference>
<dbReference type="PANTHER" id="PTHR43133">
    <property type="entry name" value="RNA POLYMERASE ECF-TYPE SIGMA FACTO"/>
    <property type="match status" value="1"/>
</dbReference>
<proteinExistence type="inferred from homology"/>
<dbReference type="SUPFAM" id="SSF88659">
    <property type="entry name" value="Sigma3 and sigma4 domains of RNA polymerase sigma factors"/>
    <property type="match status" value="1"/>
</dbReference>
<dbReference type="RefSeq" id="WP_123217232.1">
    <property type="nucleotide sequence ID" value="NZ_RJTM01000112.1"/>
</dbReference>
<dbReference type="Pfam" id="PF04542">
    <property type="entry name" value="Sigma70_r2"/>
    <property type="match status" value="1"/>
</dbReference>
<dbReference type="InterPro" id="IPR007627">
    <property type="entry name" value="RNA_pol_sigma70_r2"/>
</dbReference>
<gene>
    <name evidence="7" type="ORF">ED312_17025</name>
</gene>
<evidence type="ECO:0000259" key="5">
    <source>
        <dbReference type="Pfam" id="PF04542"/>
    </source>
</evidence>
<keyword evidence="3" id="KW-0731">Sigma factor</keyword>
<keyword evidence="2" id="KW-0805">Transcription regulation</keyword>
<dbReference type="InterPro" id="IPR013325">
    <property type="entry name" value="RNA_pol_sigma_r2"/>
</dbReference>
<dbReference type="Gene3D" id="1.10.10.10">
    <property type="entry name" value="Winged helix-like DNA-binding domain superfamily/Winged helix DNA-binding domain"/>
    <property type="match status" value="1"/>
</dbReference>
<dbReference type="GO" id="GO:0003677">
    <property type="term" value="F:DNA binding"/>
    <property type="evidence" value="ECO:0007669"/>
    <property type="project" value="InterPro"/>
</dbReference>
<evidence type="ECO:0000259" key="6">
    <source>
        <dbReference type="Pfam" id="PF08281"/>
    </source>
</evidence>
<dbReference type="OrthoDB" id="1100095at2"/>
<comment type="similarity">
    <text evidence="1">Belongs to the sigma-70 factor family. ECF subfamily.</text>
</comment>
<protein>
    <submittedName>
        <fullName evidence="7">Sigma-70 family RNA polymerase sigma factor</fullName>
    </submittedName>
</protein>
<dbReference type="Proteomes" id="UP000267469">
    <property type="component" value="Unassembled WGS sequence"/>
</dbReference>
<dbReference type="SUPFAM" id="SSF88946">
    <property type="entry name" value="Sigma2 domain of RNA polymerase sigma factors"/>
    <property type="match status" value="1"/>
</dbReference>
<dbReference type="NCBIfam" id="TIGR02937">
    <property type="entry name" value="sigma70-ECF"/>
    <property type="match status" value="1"/>
</dbReference>
<dbReference type="InterPro" id="IPR039425">
    <property type="entry name" value="RNA_pol_sigma-70-like"/>
</dbReference>
<keyword evidence="4" id="KW-0804">Transcription</keyword>
<evidence type="ECO:0000256" key="3">
    <source>
        <dbReference type="ARBA" id="ARBA00023082"/>
    </source>
</evidence>
<dbReference type="InterPro" id="IPR013324">
    <property type="entry name" value="RNA_pol_sigma_r3/r4-like"/>
</dbReference>
<dbReference type="Pfam" id="PF08281">
    <property type="entry name" value="Sigma70_r4_2"/>
    <property type="match status" value="1"/>
</dbReference>
<evidence type="ECO:0000256" key="2">
    <source>
        <dbReference type="ARBA" id="ARBA00023015"/>
    </source>
</evidence>
<comment type="caution">
    <text evidence="7">The sequence shown here is derived from an EMBL/GenBank/DDBJ whole genome shotgun (WGS) entry which is preliminary data.</text>
</comment>
<organism evidence="7 8">
    <name type="scientific">Sinomicrobium pectinilyticum</name>
    <dbReference type="NCBI Taxonomy" id="1084421"/>
    <lineage>
        <taxon>Bacteria</taxon>
        <taxon>Pseudomonadati</taxon>
        <taxon>Bacteroidota</taxon>
        <taxon>Flavobacteriia</taxon>
        <taxon>Flavobacteriales</taxon>
        <taxon>Flavobacteriaceae</taxon>
        <taxon>Sinomicrobium</taxon>
    </lineage>
</organism>